<gene>
    <name evidence="1" type="ORF">L1049_021713</name>
</gene>
<name>A0AAP0WPX4_LIQFO</name>
<keyword evidence="2" id="KW-1185">Reference proteome</keyword>
<evidence type="ECO:0000313" key="2">
    <source>
        <dbReference type="Proteomes" id="UP001415857"/>
    </source>
</evidence>
<dbReference type="Proteomes" id="UP001415857">
    <property type="component" value="Unassembled WGS sequence"/>
</dbReference>
<sequence length="108" mass="11845">MVSRGLYAFTLVVKLDFKEGPSLSCALYCSIALTLTLFCANPISTDISAFWKPMLTDCGIYRGALLYTVELKTSMRTLSLRIVFFAFAFCSEGAIIDCDPKSSVHPVA</sequence>
<comment type="caution">
    <text evidence="1">The sequence shown here is derived from an EMBL/GenBank/DDBJ whole genome shotgun (WGS) entry which is preliminary data.</text>
</comment>
<proteinExistence type="predicted"/>
<dbReference type="AlphaFoldDB" id="A0AAP0WPX4"/>
<reference evidence="1 2" key="1">
    <citation type="journal article" date="2024" name="Plant J.">
        <title>Genome sequences and population genomics reveal climatic adaptation and genomic divergence between two closely related sweetgum species.</title>
        <authorList>
            <person name="Xu W.Q."/>
            <person name="Ren C.Q."/>
            <person name="Zhang X.Y."/>
            <person name="Comes H.P."/>
            <person name="Liu X.H."/>
            <person name="Li Y.G."/>
            <person name="Kettle C.J."/>
            <person name="Jalonen R."/>
            <person name="Gaisberger H."/>
            <person name="Ma Y.Z."/>
            <person name="Qiu Y.X."/>
        </authorList>
    </citation>
    <scope>NUCLEOTIDE SEQUENCE [LARGE SCALE GENOMIC DNA]</scope>
    <source>
        <strain evidence="1">Hangzhou</strain>
    </source>
</reference>
<dbReference type="EMBL" id="JBBPBK010000011">
    <property type="protein sequence ID" value="KAK9274465.1"/>
    <property type="molecule type" value="Genomic_DNA"/>
</dbReference>
<evidence type="ECO:0000313" key="1">
    <source>
        <dbReference type="EMBL" id="KAK9274465.1"/>
    </source>
</evidence>
<protein>
    <submittedName>
        <fullName evidence="1">Uncharacterized protein</fullName>
    </submittedName>
</protein>
<organism evidence="1 2">
    <name type="scientific">Liquidambar formosana</name>
    <name type="common">Formosan gum</name>
    <dbReference type="NCBI Taxonomy" id="63359"/>
    <lineage>
        <taxon>Eukaryota</taxon>
        <taxon>Viridiplantae</taxon>
        <taxon>Streptophyta</taxon>
        <taxon>Embryophyta</taxon>
        <taxon>Tracheophyta</taxon>
        <taxon>Spermatophyta</taxon>
        <taxon>Magnoliopsida</taxon>
        <taxon>eudicotyledons</taxon>
        <taxon>Gunneridae</taxon>
        <taxon>Pentapetalae</taxon>
        <taxon>Saxifragales</taxon>
        <taxon>Altingiaceae</taxon>
        <taxon>Liquidambar</taxon>
    </lineage>
</organism>
<accession>A0AAP0WPX4</accession>